<reference evidence="2" key="3">
    <citation type="submission" date="2022-06" db="UniProtKB">
        <authorList>
            <consortium name="EnsemblPlants"/>
        </authorList>
    </citation>
    <scope>IDENTIFICATION</scope>
</reference>
<dbReference type="EnsemblPlants" id="TuG1812G0200005102.01.T01">
    <property type="protein sequence ID" value="TuG1812G0200005102.01.T01.cds262711"/>
    <property type="gene ID" value="TuG1812G0200005102.01"/>
</dbReference>
<evidence type="ECO:0000313" key="2">
    <source>
        <dbReference type="EnsemblPlants" id="TuG1812G0200005102.01.T01.cds262711"/>
    </source>
</evidence>
<reference evidence="2" key="2">
    <citation type="submission" date="2018-03" db="EMBL/GenBank/DDBJ databases">
        <title>The Triticum urartu genome reveals the dynamic nature of wheat genome evolution.</title>
        <authorList>
            <person name="Ling H."/>
            <person name="Ma B."/>
            <person name="Shi X."/>
            <person name="Liu H."/>
            <person name="Dong L."/>
            <person name="Sun H."/>
            <person name="Cao Y."/>
            <person name="Gao Q."/>
            <person name="Zheng S."/>
            <person name="Li Y."/>
            <person name="Yu Y."/>
            <person name="Du H."/>
            <person name="Qi M."/>
            <person name="Li Y."/>
            <person name="Yu H."/>
            <person name="Cui Y."/>
            <person name="Wang N."/>
            <person name="Chen C."/>
            <person name="Wu H."/>
            <person name="Zhao Y."/>
            <person name="Zhang J."/>
            <person name="Li Y."/>
            <person name="Zhou W."/>
            <person name="Zhang B."/>
            <person name="Hu W."/>
            <person name="Eijk M."/>
            <person name="Tang J."/>
            <person name="Witsenboer H."/>
            <person name="Zhao S."/>
            <person name="Li Z."/>
            <person name="Zhang A."/>
            <person name="Wang D."/>
            <person name="Liang C."/>
        </authorList>
    </citation>
    <scope>NUCLEOTIDE SEQUENCE [LARGE SCALE GENOMIC DNA]</scope>
    <source>
        <strain evidence="2">cv. G1812</strain>
    </source>
</reference>
<dbReference type="Proteomes" id="UP000015106">
    <property type="component" value="Chromosome 2"/>
</dbReference>
<dbReference type="Gramene" id="TuG1812G0200005102.01.T01">
    <property type="protein sequence ID" value="TuG1812G0200005102.01.T01.cds262711"/>
    <property type="gene ID" value="TuG1812G0200005102.01"/>
</dbReference>
<feature type="region of interest" description="Disordered" evidence="1">
    <location>
        <begin position="93"/>
        <end position="120"/>
    </location>
</feature>
<proteinExistence type="predicted"/>
<sequence length="174" mass="18086">MTTERIYPHIFRITPHCMIQSFALAWLETFTILYASLPRNNGTVMISGMSGANIGFSVSKIRGRGAAERPEEEAGAVVDVGDLGDGEVAEAEAGNTDGAERVPDLHGVLQHGDADGGVQRGPAEAAAEADAQGLGADGAHGAALARLPAMRGVALALARRHGWRGGGRLSCCWV</sequence>
<accession>A0A8R7PK01</accession>
<keyword evidence="3" id="KW-1185">Reference proteome</keyword>
<evidence type="ECO:0000256" key="1">
    <source>
        <dbReference type="SAM" id="MobiDB-lite"/>
    </source>
</evidence>
<protein>
    <submittedName>
        <fullName evidence="2">Uncharacterized protein</fullName>
    </submittedName>
</protein>
<dbReference type="AlphaFoldDB" id="A0A8R7PK01"/>
<evidence type="ECO:0000313" key="3">
    <source>
        <dbReference type="Proteomes" id="UP000015106"/>
    </source>
</evidence>
<name>A0A8R7PK01_TRIUA</name>
<reference evidence="3" key="1">
    <citation type="journal article" date="2013" name="Nature">
        <title>Draft genome of the wheat A-genome progenitor Triticum urartu.</title>
        <authorList>
            <person name="Ling H.Q."/>
            <person name="Zhao S."/>
            <person name="Liu D."/>
            <person name="Wang J."/>
            <person name="Sun H."/>
            <person name="Zhang C."/>
            <person name="Fan H."/>
            <person name="Li D."/>
            <person name="Dong L."/>
            <person name="Tao Y."/>
            <person name="Gao C."/>
            <person name="Wu H."/>
            <person name="Li Y."/>
            <person name="Cui Y."/>
            <person name="Guo X."/>
            <person name="Zheng S."/>
            <person name="Wang B."/>
            <person name="Yu K."/>
            <person name="Liang Q."/>
            <person name="Yang W."/>
            <person name="Lou X."/>
            <person name="Chen J."/>
            <person name="Feng M."/>
            <person name="Jian J."/>
            <person name="Zhang X."/>
            <person name="Luo G."/>
            <person name="Jiang Y."/>
            <person name="Liu J."/>
            <person name="Wang Z."/>
            <person name="Sha Y."/>
            <person name="Zhang B."/>
            <person name="Wu H."/>
            <person name="Tang D."/>
            <person name="Shen Q."/>
            <person name="Xue P."/>
            <person name="Zou S."/>
            <person name="Wang X."/>
            <person name="Liu X."/>
            <person name="Wang F."/>
            <person name="Yang Y."/>
            <person name="An X."/>
            <person name="Dong Z."/>
            <person name="Zhang K."/>
            <person name="Zhang X."/>
            <person name="Luo M.C."/>
            <person name="Dvorak J."/>
            <person name="Tong Y."/>
            <person name="Wang J."/>
            <person name="Yang H."/>
            <person name="Li Z."/>
            <person name="Wang D."/>
            <person name="Zhang A."/>
            <person name="Wang J."/>
        </authorList>
    </citation>
    <scope>NUCLEOTIDE SEQUENCE</scope>
    <source>
        <strain evidence="3">cv. G1812</strain>
    </source>
</reference>
<organism evidence="2 3">
    <name type="scientific">Triticum urartu</name>
    <name type="common">Red wild einkorn</name>
    <name type="synonym">Crithodium urartu</name>
    <dbReference type="NCBI Taxonomy" id="4572"/>
    <lineage>
        <taxon>Eukaryota</taxon>
        <taxon>Viridiplantae</taxon>
        <taxon>Streptophyta</taxon>
        <taxon>Embryophyta</taxon>
        <taxon>Tracheophyta</taxon>
        <taxon>Spermatophyta</taxon>
        <taxon>Magnoliopsida</taxon>
        <taxon>Liliopsida</taxon>
        <taxon>Poales</taxon>
        <taxon>Poaceae</taxon>
        <taxon>BOP clade</taxon>
        <taxon>Pooideae</taxon>
        <taxon>Triticodae</taxon>
        <taxon>Triticeae</taxon>
        <taxon>Triticinae</taxon>
        <taxon>Triticum</taxon>
    </lineage>
</organism>